<comment type="caution">
    <text evidence="3">The sequence shown here is derived from an EMBL/GenBank/DDBJ whole genome shotgun (WGS) entry which is preliminary data.</text>
</comment>
<keyword evidence="4" id="KW-1185">Reference proteome</keyword>
<protein>
    <submittedName>
        <fullName evidence="3">Oxidoreductase</fullName>
    </submittedName>
</protein>
<gene>
    <name evidence="3" type="ORF">GCM10010913_22780</name>
</gene>
<feature type="domain" description="GFO/IDH/MocA-like oxidoreductase" evidence="2">
    <location>
        <begin position="129"/>
        <end position="252"/>
    </location>
</feature>
<dbReference type="SUPFAM" id="SSF51735">
    <property type="entry name" value="NAD(P)-binding Rossmann-fold domains"/>
    <property type="match status" value="1"/>
</dbReference>
<dbReference type="SUPFAM" id="SSF55347">
    <property type="entry name" value="Glyceraldehyde-3-phosphate dehydrogenase-like, C-terminal domain"/>
    <property type="match status" value="1"/>
</dbReference>
<accession>A0ABQ1VWA6</accession>
<dbReference type="RefSeq" id="WP_120463897.1">
    <property type="nucleotide sequence ID" value="NZ_BMIW01000014.1"/>
</dbReference>
<dbReference type="InterPro" id="IPR052515">
    <property type="entry name" value="Gfo/Idh/MocA_Oxidoreductase"/>
</dbReference>
<dbReference type="InterPro" id="IPR055170">
    <property type="entry name" value="GFO_IDH_MocA-like_dom"/>
</dbReference>
<dbReference type="Pfam" id="PF01408">
    <property type="entry name" value="GFO_IDH_MocA"/>
    <property type="match status" value="1"/>
</dbReference>
<dbReference type="Gene3D" id="3.30.360.10">
    <property type="entry name" value="Dihydrodipicolinate Reductase, domain 2"/>
    <property type="match status" value="1"/>
</dbReference>
<dbReference type="Pfam" id="PF22725">
    <property type="entry name" value="GFO_IDH_MocA_C3"/>
    <property type="match status" value="1"/>
</dbReference>
<evidence type="ECO:0000313" key="3">
    <source>
        <dbReference type="EMBL" id="GGG00455.1"/>
    </source>
</evidence>
<dbReference type="PANTHER" id="PTHR43249:SF1">
    <property type="entry name" value="D-GLUCOSIDE 3-DEHYDROGENASE"/>
    <property type="match status" value="1"/>
</dbReference>
<dbReference type="InterPro" id="IPR036291">
    <property type="entry name" value="NAD(P)-bd_dom_sf"/>
</dbReference>
<evidence type="ECO:0000259" key="1">
    <source>
        <dbReference type="Pfam" id="PF01408"/>
    </source>
</evidence>
<dbReference type="InterPro" id="IPR000683">
    <property type="entry name" value="Gfo/Idh/MocA-like_OxRdtase_N"/>
</dbReference>
<feature type="domain" description="Gfo/Idh/MocA-like oxidoreductase N-terminal" evidence="1">
    <location>
        <begin position="3"/>
        <end position="120"/>
    </location>
</feature>
<dbReference type="Gene3D" id="3.40.50.720">
    <property type="entry name" value="NAD(P)-binding Rossmann-like Domain"/>
    <property type="match status" value="1"/>
</dbReference>
<organism evidence="3 4">
    <name type="scientific">Paenibacillus aceti</name>
    <dbReference type="NCBI Taxonomy" id="1820010"/>
    <lineage>
        <taxon>Bacteria</taxon>
        <taxon>Bacillati</taxon>
        <taxon>Bacillota</taxon>
        <taxon>Bacilli</taxon>
        <taxon>Bacillales</taxon>
        <taxon>Paenibacillaceae</taxon>
        <taxon>Paenibacillus</taxon>
    </lineage>
</organism>
<dbReference type="Proteomes" id="UP000608420">
    <property type="component" value="Unassembled WGS sequence"/>
</dbReference>
<dbReference type="EMBL" id="BMIW01000014">
    <property type="protein sequence ID" value="GGG00455.1"/>
    <property type="molecule type" value="Genomic_DNA"/>
</dbReference>
<evidence type="ECO:0000313" key="4">
    <source>
        <dbReference type="Proteomes" id="UP000608420"/>
    </source>
</evidence>
<dbReference type="PANTHER" id="PTHR43249">
    <property type="entry name" value="UDP-N-ACETYL-2-AMINO-2-DEOXY-D-GLUCURONATE OXIDASE"/>
    <property type="match status" value="1"/>
</dbReference>
<reference evidence="4" key="1">
    <citation type="journal article" date="2019" name="Int. J. Syst. Evol. Microbiol.">
        <title>The Global Catalogue of Microorganisms (GCM) 10K type strain sequencing project: providing services to taxonomists for standard genome sequencing and annotation.</title>
        <authorList>
            <consortium name="The Broad Institute Genomics Platform"/>
            <consortium name="The Broad Institute Genome Sequencing Center for Infectious Disease"/>
            <person name="Wu L."/>
            <person name="Ma J."/>
        </authorList>
    </citation>
    <scope>NUCLEOTIDE SEQUENCE [LARGE SCALE GENOMIC DNA]</scope>
    <source>
        <strain evidence="4">CGMCC 1.15420</strain>
    </source>
</reference>
<proteinExistence type="predicted"/>
<sequence length="335" mass="36590">MIHFSIVGCGHIAGKHLEAIARTEGAALAALCDTNEARLSELALTWQVPVFTSMTDMLEQIPMIDVVCICTPSGLHVDLAVAAAHAGKHLVIEKPLALTLEDTDQMIAAVARNEVKATVVHPNRYRPAMQRLKAALDQGIFGKLSHVSAAVRWNRGQTYYDQAAWRGTKAMDGGVLMNQAIHSLDLLLWLFGPVTETKAFVDTRLRNIEAEDTAVAVLRFDQGLLGTVEACTTVYEHNLEESLAVFGEAGYVVIGGKTANWIKHWKFASMTEEESRQIIAEIDQDPFGIPGHQCIIADMVQALSEHREPTITLQDGRRAVGLVTDIASQETKVSS</sequence>
<name>A0ABQ1VWA6_9BACL</name>
<evidence type="ECO:0000259" key="2">
    <source>
        <dbReference type="Pfam" id="PF22725"/>
    </source>
</evidence>